<dbReference type="AlphaFoldDB" id="A0A2M9C3R2"/>
<sequence length="284" mass="31822">MAVARVGISGWRYAPWRGGAFYPKGLPQRLELEYASERLDSIEVNGTFYGLQRPSSFETWRDTAPPDFVFSVKGSRYISHILGLRDARTALANFFAQGLLALGEKLGPVLWQLPERHAFDPGELEAFLRELPKTTGEASALAHRHDTTLNGRSWLRTDHDRPLRHALEVRNLGFDVPQFFDILSENGVSAVMADTAGRWPSFTTTTADFVYVRLHGSTELYASGYGDDELDHWARRIRGWLSTGKDVYVYFDNDMKVRSPVDAMALRERLGAATARSPAPAAES</sequence>
<evidence type="ECO:0000313" key="2">
    <source>
        <dbReference type="Proteomes" id="UP000230161"/>
    </source>
</evidence>
<dbReference type="PANTHER" id="PTHR30348">
    <property type="entry name" value="UNCHARACTERIZED PROTEIN YECE"/>
    <property type="match status" value="1"/>
</dbReference>
<accession>A0A2M9C3R2</accession>
<dbReference type="RefSeq" id="WP_100343096.1">
    <property type="nucleotide sequence ID" value="NZ_PGFB01000001.1"/>
</dbReference>
<dbReference type="InterPro" id="IPR002763">
    <property type="entry name" value="DUF72"/>
</dbReference>
<evidence type="ECO:0000313" key="1">
    <source>
        <dbReference type="EMBL" id="PJJ65170.1"/>
    </source>
</evidence>
<dbReference type="Gene3D" id="3.20.20.410">
    <property type="entry name" value="Protein of unknown function UPF0759"/>
    <property type="match status" value="1"/>
</dbReference>
<organism evidence="1 2">
    <name type="scientific">Compostimonas suwonensis</name>
    <dbReference type="NCBI Taxonomy" id="1048394"/>
    <lineage>
        <taxon>Bacteria</taxon>
        <taxon>Bacillati</taxon>
        <taxon>Actinomycetota</taxon>
        <taxon>Actinomycetes</taxon>
        <taxon>Micrococcales</taxon>
        <taxon>Microbacteriaceae</taxon>
        <taxon>Compostimonas</taxon>
    </lineage>
</organism>
<dbReference type="Pfam" id="PF01904">
    <property type="entry name" value="DUF72"/>
    <property type="match status" value="1"/>
</dbReference>
<dbReference type="PANTHER" id="PTHR30348:SF4">
    <property type="entry name" value="DUF72 DOMAIN-CONTAINING PROTEIN"/>
    <property type="match status" value="1"/>
</dbReference>
<dbReference type="OrthoDB" id="9780310at2"/>
<gene>
    <name evidence="1" type="ORF">CLV54_0199</name>
</gene>
<reference evidence="1 2" key="1">
    <citation type="submission" date="2017-11" db="EMBL/GenBank/DDBJ databases">
        <title>Genomic Encyclopedia of Archaeal and Bacterial Type Strains, Phase II (KMG-II): From Individual Species to Whole Genera.</title>
        <authorList>
            <person name="Goeker M."/>
        </authorList>
    </citation>
    <scope>NUCLEOTIDE SEQUENCE [LARGE SCALE GENOMIC DNA]</scope>
    <source>
        <strain evidence="1 2">DSM 25625</strain>
    </source>
</reference>
<dbReference type="InterPro" id="IPR036520">
    <property type="entry name" value="UPF0759_sf"/>
</dbReference>
<dbReference type="SUPFAM" id="SSF117396">
    <property type="entry name" value="TM1631-like"/>
    <property type="match status" value="1"/>
</dbReference>
<name>A0A2M9C3R2_9MICO</name>
<protein>
    <submittedName>
        <fullName evidence="1">Uncharacterized protein YecE (DUF72 family)</fullName>
    </submittedName>
</protein>
<keyword evidence="2" id="KW-1185">Reference proteome</keyword>
<comment type="caution">
    <text evidence="1">The sequence shown here is derived from an EMBL/GenBank/DDBJ whole genome shotgun (WGS) entry which is preliminary data.</text>
</comment>
<proteinExistence type="predicted"/>
<dbReference type="Proteomes" id="UP000230161">
    <property type="component" value="Unassembled WGS sequence"/>
</dbReference>
<dbReference type="EMBL" id="PGFB01000001">
    <property type="protein sequence ID" value="PJJ65170.1"/>
    <property type="molecule type" value="Genomic_DNA"/>
</dbReference>